<accession>A0ACC3NR05</accession>
<name>A0ACC3NR05_9PEZI</name>
<evidence type="ECO:0000313" key="1">
    <source>
        <dbReference type="EMBL" id="KAK3721448.1"/>
    </source>
</evidence>
<dbReference type="Proteomes" id="UP001281147">
    <property type="component" value="Unassembled WGS sequence"/>
</dbReference>
<sequence>MPAPADSYGRSSFNSGTFYIIDDVEPRHLSQEDCDTEPDQHRSNCERIRKLFKDFSNYRIKSVTFSEDSGPADFWTTELKRKDRNDLVIIYYHGRAGNCGKRYSWVAKEVRGMGRGDDENMETTGMEPKTADADSGQASDDSDVDEAVDLSEGDNNSQALFCSE</sequence>
<keyword evidence="2" id="KW-1185">Reference proteome</keyword>
<protein>
    <submittedName>
        <fullName evidence="1">Uncharacterized protein</fullName>
    </submittedName>
</protein>
<proteinExistence type="predicted"/>
<evidence type="ECO:0000313" key="2">
    <source>
        <dbReference type="Proteomes" id="UP001281147"/>
    </source>
</evidence>
<reference evidence="1" key="1">
    <citation type="submission" date="2023-07" db="EMBL/GenBank/DDBJ databases">
        <title>Black Yeasts Isolated from many extreme environments.</title>
        <authorList>
            <person name="Coleine C."/>
            <person name="Stajich J.E."/>
            <person name="Selbmann L."/>
        </authorList>
    </citation>
    <scope>NUCLEOTIDE SEQUENCE</scope>
    <source>
        <strain evidence="1">CCFEE 5714</strain>
    </source>
</reference>
<comment type="caution">
    <text evidence="1">The sequence shown here is derived from an EMBL/GenBank/DDBJ whole genome shotgun (WGS) entry which is preliminary data.</text>
</comment>
<gene>
    <name evidence="1" type="ORF">LTR37_003003</name>
</gene>
<organism evidence="1 2">
    <name type="scientific">Vermiconidia calcicola</name>
    <dbReference type="NCBI Taxonomy" id="1690605"/>
    <lineage>
        <taxon>Eukaryota</taxon>
        <taxon>Fungi</taxon>
        <taxon>Dikarya</taxon>
        <taxon>Ascomycota</taxon>
        <taxon>Pezizomycotina</taxon>
        <taxon>Dothideomycetes</taxon>
        <taxon>Dothideomycetidae</taxon>
        <taxon>Mycosphaerellales</taxon>
        <taxon>Extremaceae</taxon>
        <taxon>Vermiconidia</taxon>
    </lineage>
</organism>
<dbReference type="EMBL" id="JAUTXU010000017">
    <property type="protein sequence ID" value="KAK3721448.1"/>
    <property type="molecule type" value="Genomic_DNA"/>
</dbReference>